<accession>A0A7R8D6T9</accession>
<feature type="region of interest" description="Disordered" evidence="1">
    <location>
        <begin position="58"/>
        <end position="93"/>
    </location>
</feature>
<evidence type="ECO:0000256" key="1">
    <source>
        <dbReference type="SAM" id="MobiDB-lite"/>
    </source>
</evidence>
<dbReference type="EMBL" id="HG994587">
    <property type="protein sequence ID" value="CAF3019382.1"/>
    <property type="molecule type" value="Genomic_DNA"/>
</dbReference>
<organism evidence="2 3">
    <name type="scientific">Lepeophtheirus salmonis</name>
    <name type="common">Salmon louse</name>
    <name type="synonym">Caligus salmonis</name>
    <dbReference type="NCBI Taxonomy" id="72036"/>
    <lineage>
        <taxon>Eukaryota</taxon>
        <taxon>Metazoa</taxon>
        <taxon>Ecdysozoa</taxon>
        <taxon>Arthropoda</taxon>
        <taxon>Crustacea</taxon>
        <taxon>Multicrustacea</taxon>
        <taxon>Hexanauplia</taxon>
        <taxon>Copepoda</taxon>
        <taxon>Siphonostomatoida</taxon>
        <taxon>Caligidae</taxon>
        <taxon>Lepeophtheirus</taxon>
    </lineage>
</organism>
<name>A0A7R8D6T9_LEPSM</name>
<evidence type="ECO:0000313" key="3">
    <source>
        <dbReference type="Proteomes" id="UP000675881"/>
    </source>
</evidence>
<protein>
    <submittedName>
        <fullName evidence="2">(salmon louse) hypothetical protein</fullName>
    </submittedName>
</protein>
<dbReference type="Proteomes" id="UP000675881">
    <property type="component" value="Chromosome 8"/>
</dbReference>
<feature type="compositionally biased region" description="Polar residues" evidence="1">
    <location>
        <begin position="167"/>
        <end position="177"/>
    </location>
</feature>
<dbReference type="AlphaFoldDB" id="A0A7R8D6T9"/>
<feature type="region of interest" description="Disordered" evidence="1">
    <location>
        <begin position="1"/>
        <end position="46"/>
    </location>
</feature>
<gene>
    <name evidence="2" type="ORF">LSAA_13891</name>
</gene>
<feature type="region of interest" description="Disordered" evidence="1">
    <location>
        <begin position="167"/>
        <end position="198"/>
    </location>
</feature>
<keyword evidence="3" id="KW-1185">Reference proteome</keyword>
<reference evidence="2" key="1">
    <citation type="submission" date="2021-02" db="EMBL/GenBank/DDBJ databases">
        <authorList>
            <person name="Bekaert M."/>
        </authorList>
    </citation>
    <scope>NUCLEOTIDE SEQUENCE</scope>
    <source>
        <strain evidence="2">IoA-00</strain>
    </source>
</reference>
<sequence>MADFKLGPIEDDESRPFSEEEDEEEEEEDDEISSTSLHHTLEGQTLEKMKTTNYLNRFENSHPHHHHRNGGPGDHNINYNLGSSASSSGPVSLQVDPRQNFHISSLPLLETNLHKILARKIHDFEDISFQKTKLLTKITVIIFSSIYRLIIKLLRDLNENDNVPKNLIPSSLPTTGNPAAKKNPIPRHTNPLADPYRI</sequence>
<dbReference type="OrthoDB" id="6260144at2759"/>
<feature type="compositionally biased region" description="Acidic residues" evidence="1">
    <location>
        <begin position="9"/>
        <end position="32"/>
    </location>
</feature>
<proteinExistence type="predicted"/>
<evidence type="ECO:0000313" key="2">
    <source>
        <dbReference type="EMBL" id="CAF3019382.1"/>
    </source>
</evidence>